<dbReference type="Proteomes" id="UP000295132">
    <property type="component" value="Unassembled WGS sequence"/>
</dbReference>
<name>A0A4R5VYB7_9BACI</name>
<organism evidence="4 5">
    <name type="scientific">Bacillus salipaludis</name>
    <dbReference type="NCBI Taxonomy" id="2547811"/>
    <lineage>
        <taxon>Bacteria</taxon>
        <taxon>Bacillati</taxon>
        <taxon>Bacillota</taxon>
        <taxon>Bacilli</taxon>
        <taxon>Bacillales</taxon>
        <taxon>Bacillaceae</taxon>
        <taxon>Bacillus</taxon>
    </lineage>
</organism>
<sequence length="140" mass="15804">MKFFKWVLRLLPIAYMAVIWIQSSFSSDHFVTLPKESLDNTIKESLHLVEFAILYVLLVLAFLTRRSSLSVRLNIACAVFAALYGISDEIHQSFNPTRSASFFDLFKDFVGIGVCFYFVHGALFKGRFAGLRKVLGLVGA</sequence>
<feature type="domain" description="VanZ-like" evidence="2">
    <location>
        <begin position="9"/>
        <end position="118"/>
    </location>
</feature>
<dbReference type="NCBIfam" id="NF037970">
    <property type="entry name" value="vanZ_1"/>
    <property type="match status" value="1"/>
</dbReference>
<feature type="transmembrane region" description="Helical" evidence="1">
    <location>
        <begin position="45"/>
        <end position="62"/>
    </location>
</feature>
<evidence type="ECO:0000313" key="4">
    <source>
        <dbReference type="EMBL" id="TDK64026.1"/>
    </source>
</evidence>
<dbReference type="AlphaFoldDB" id="A0A4R5VYB7"/>
<gene>
    <name evidence="4" type="ORF">E2K98_03935</name>
    <name evidence="3" type="ORF">RCG21_01365</name>
</gene>
<reference evidence="4 5" key="1">
    <citation type="submission" date="2019-03" db="EMBL/GenBank/DDBJ databases">
        <title>Bacillus niacini sp. nov. a Nicotinate-Metabolizing Mesophile Isolated from Soil.</title>
        <authorList>
            <person name="Zhang G."/>
        </authorList>
    </citation>
    <scope>NUCLEOTIDE SEQUENCE [LARGE SCALE GENOMIC DNA]</scope>
    <source>
        <strain evidence="4 5">WN066</strain>
    </source>
</reference>
<dbReference type="RefSeq" id="WP_133332972.1">
    <property type="nucleotide sequence ID" value="NZ_JAVGVR010000001.1"/>
</dbReference>
<keyword evidence="1" id="KW-0812">Transmembrane</keyword>
<feature type="transmembrane region" description="Helical" evidence="1">
    <location>
        <begin position="69"/>
        <end position="86"/>
    </location>
</feature>
<dbReference type="InterPro" id="IPR006976">
    <property type="entry name" value="VanZ-like"/>
</dbReference>
<keyword evidence="6" id="KW-1185">Reference proteome</keyword>
<keyword evidence="1" id="KW-1133">Transmembrane helix</keyword>
<evidence type="ECO:0000259" key="2">
    <source>
        <dbReference type="Pfam" id="PF04892"/>
    </source>
</evidence>
<feature type="transmembrane region" description="Helical" evidence="1">
    <location>
        <begin position="106"/>
        <end position="124"/>
    </location>
</feature>
<feature type="transmembrane region" description="Helical" evidence="1">
    <location>
        <begin position="7"/>
        <end position="25"/>
    </location>
</feature>
<dbReference type="EMBL" id="JAVGVR010000001">
    <property type="protein sequence ID" value="MDQ6595112.1"/>
    <property type="molecule type" value="Genomic_DNA"/>
</dbReference>
<protein>
    <submittedName>
        <fullName evidence="3">VanZ family protein</fullName>
    </submittedName>
</protein>
<comment type="caution">
    <text evidence="4">The sequence shown here is derived from an EMBL/GenBank/DDBJ whole genome shotgun (WGS) entry which is preliminary data.</text>
</comment>
<accession>A0A4R5VYB7</accession>
<proteinExistence type="predicted"/>
<dbReference type="Pfam" id="PF04892">
    <property type="entry name" value="VanZ"/>
    <property type="match status" value="1"/>
</dbReference>
<evidence type="ECO:0000313" key="5">
    <source>
        <dbReference type="Proteomes" id="UP000295132"/>
    </source>
</evidence>
<dbReference type="EMBL" id="SMYO01000002">
    <property type="protein sequence ID" value="TDK64026.1"/>
    <property type="molecule type" value="Genomic_DNA"/>
</dbReference>
<keyword evidence="1" id="KW-0472">Membrane</keyword>
<evidence type="ECO:0000256" key="1">
    <source>
        <dbReference type="SAM" id="Phobius"/>
    </source>
</evidence>
<dbReference type="Proteomes" id="UP001178888">
    <property type="component" value="Unassembled WGS sequence"/>
</dbReference>
<evidence type="ECO:0000313" key="3">
    <source>
        <dbReference type="EMBL" id="MDQ6595112.1"/>
    </source>
</evidence>
<evidence type="ECO:0000313" key="6">
    <source>
        <dbReference type="Proteomes" id="UP001178888"/>
    </source>
</evidence>
<reference evidence="3" key="2">
    <citation type="submission" date="2023-08" db="EMBL/GenBank/DDBJ databases">
        <title>Nitrogen cycling bacteria in agricultural field soils.</title>
        <authorList>
            <person name="Jang J."/>
        </authorList>
    </citation>
    <scope>NUCLEOTIDE SEQUENCE</scope>
    <source>
        <strain evidence="3">PS3-36</strain>
    </source>
</reference>